<comment type="caution">
    <text evidence="3">The sequence shown here is derived from an EMBL/GenBank/DDBJ whole genome shotgun (WGS) entry which is preliminary data.</text>
</comment>
<organism evidence="3 4">
    <name type="scientific">Sporosarcina psychrophila</name>
    <name type="common">Bacillus psychrophilus</name>
    <dbReference type="NCBI Taxonomy" id="1476"/>
    <lineage>
        <taxon>Bacteria</taxon>
        <taxon>Bacillati</taxon>
        <taxon>Bacillota</taxon>
        <taxon>Bacilli</taxon>
        <taxon>Bacillales</taxon>
        <taxon>Caryophanaceae</taxon>
        <taxon>Sporosarcina</taxon>
    </lineage>
</organism>
<evidence type="ECO:0000256" key="2">
    <source>
        <dbReference type="SAM" id="SignalP"/>
    </source>
</evidence>
<evidence type="ECO:0000256" key="1">
    <source>
        <dbReference type="SAM" id="Phobius"/>
    </source>
</evidence>
<accession>A0ABV2KFL6</accession>
<feature type="chain" id="PRO_5046121665" description="Tissue inhibitor of metalloproteinase" evidence="2">
    <location>
        <begin position="29"/>
        <end position="187"/>
    </location>
</feature>
<dbReference type="EMBL" id="JBEPME010000006">
    <property type="protein sequence ID" value="MET3658823.1"/>
    <property type="molecule type" value="Genomic_DNA"/>
</dbReference>
<evidence type="ECO:0008006" key="5">
    <source>
        <dbReference type="Google" id="ProtNLM"/>
    </source>
</evidence>
<dbReference type="SUPFAM" id="SSF50242">
    <property type="entry name" value="TIMP-like"/>
    <property type="match status" value="1"/>
</dbReference>
<dbReference type="Proteomes" id="UP001549104">
    <property type="component" value="Unassembled WGS sequence"/>
</dbReference>
<dbReference type="Gene3D" id="2.40.50.120">
    <property type="match status" value="1"/>
</dbReference>
<keyword evidence="1" id="KW-0812">Transmembrane</keyword>
<sequence>MKKKFGLFPLLCLVLLLTLFLKPVPVAACSCVMKPSVDKGYSRSQAVFSGEVIGIKDNNGLLGRRGKTVLFNVKETWKGINETEVAIATGSSDGDCGIAFVVGEEYLVYARLSDMYGDESLTSIICDPTTELGNAAEDIAILGQGQVPTQDVKSVDNGKSTVLIGGGVVFIAGLIAIFGWYRVKRNK</sequence>
<keyword evidence="1" id="KW-0472">Membrane</keyword>
<feature type="signal peptide" evidence="2">
    <location>
        <begin position="1"/>
        <end position="28"/>
    </location>
</feature>
<dbReference type="InterPro" id="IPR008993">
    <property type="entry name" value="TIMP-like_OB-fold"/>
</dbReference>
<evidence type="ECO:0000313" key="3">
    <source>
        <dbReference type="EMBL" id="MET3658823.1"/>
    </source>
</evidence>
<gene>
    <name evidence="3" type="ORF">ABIC55_003941</name>
</gene>
<evidence type="ECO:0000313" key="4">
    <source>
        <dbReference type="Proteomes" id="UP001549104"/>
    </source>
</evidence>
<protein>
    <recommendedName>
        <fullName evidence="5">Tissue inhibitor of metalloproteinase</fullName>
    </recommendedName>
</protein>
<keyword evidence="1" id="KW-1133">Transmembrane helix</keyword>
<proteinExistence type="predicted"/>
<name>A0ABV2KFL6_SPOPS</name>
<dbReference type="RefSeq" id="WP_067207375.1">
    <property type="nucleotide sequence ID" value="NZ_CP014616.1"/>
</dbReference>
<feature type="transmembrane region" description="Helical" evidence="1">
    <location>
        <begin position="162"/>
        <end position="181"/>
    </location>
</feature>
<keyword evidence="2" id="KW-0732">Signal</keyword>
<reference evidence="3 4" key="1">
    <citation type="submission" date="2024-06" db="EMBL/GenBank/DDBJ databases">
        <title>Sorghum-associated microbial communities from plants grown in Nebraska, USA.</title>
        <authorList>
            <person name="Schachtman D."/>
        </authorList>
    </citation>
    <scope>NUCLEOTIDE SEQUENCE [LARGE SCALE GENOMIC DNA]</scope>
    <source>
        <strain evidence="3 4">1288</strain>
    </source>
</reference>
<keyword evidence="4" id="KW-1185">Reference proteome</keyword>